<reference evidence="2" key="1">
    <citation type="submission" date="2016-10" db="EMBL/GenBank/DDBJ databases">
        <title>Comparative genomics uncovers the prolific and rare metabolic potential of the cyanobacterial genus Moorea.</title>
        <authorList>
            <person name="Leao T."/>
            <person name="Castelao G."/>
            <person name="Korobeynikov A."/>
            <person name="Monroe E.A."/>
            <person name="Podell S."/>
            <person name="Glukhov E."/>
            <person name="Allen E."/>
            <person name="Gerwick W.H."/>
            <person name="Gerwick L."/>
        </authorList>
    </citation>
    <scope>NUCLEOTIDE SEQUENCE [LARGE SCALE GENOMIC DNA]</scope>
    <source>
        <strain evidence="2">PAL-8-15-08-1</strain>
    </source>
</reference>
<name>A0A1D8TM83_9CYAN</name>
<sequence>MYDNWFIETCDSWVMPYIAELLGIEDLNDEKQIIFSQRTRIANTIRYRRQGIFTRLPILINLELLNSLVLGSF</sequence>
<organism evidence="1 2">
    <name type="scientific">Moorena producens PAL-8-15-08-1</name>
    <dbReference type="NCBI Taxonomy" id="1458985"/>
    <lineage>
        <taxon>Bacteria</taxon>
        <taxon>Bacillati</taxon>
        <taxon>Cyanobacteriota</taxon>
        <taxon>Cyanophyceae</taxon>
        <taxon>Coleofasciculales</taxon>
        <taxon>Coleofasciculaceae</taxon>
        <taxon>Moorena</taxon>
    </lineage>
</organism>
<dbReference type="KEGG" id="mpro:BJP34_04220"/>
<evidence type="ECO:0000313" key="2">
    <source>
        <dbReference type="Proteomes" id="UP000177870"/>
    </source>
</evidence>
<protein>
    <submittedName>
        <fullName evidence="1">Uncharacterized protein</fullName>
    </submittedName>
</protein>
<proteinExistence type="predicted"/>
<accession>A0A1D8TM83</accession>
<dbReference type="RefSeq" id="WP_070391267.1">
    <property type="nucleotide sequence ID" value="NZ_CP017599.1"/>
</dbReference>
<gene>
    <name evidence="1" type="ORF">BJP34_04220</name>
</gene>
<evidence type="ECO:0000313" key="1">
    <source>
        <dbReference type="EMBL" id="AOW98760.1"/>
    </source>
</evidence>
<dbReference type="AlphaFoldDB" id="A0A1D8TM83"/>
<dbReference type="Proteomes" id="UP000177870">
    <property type="component" value="Chromosome"/>
</dbReference>
<dbReference type="OrthoDB" id="626916at2"/>
<dbReference type="STRING" id="1458985.BJP34_04220"/>
<dbReference type="EMBL" id="CP017599">
    <property type="protein sequence ID" value="AOW98760.1"/>
    <property type="molecule type" value="Genomic_DNA"/>
</dbReference>